<name>A0A1M2W172_TRAPU</name>
<gene>
    <name evidence="1" type="ORF">TRAPUB_9897</name>
</gene>
<accession>A0A1M2W172</accession>
<dbReference type="AlphaFoldDB" id="A0A1M2W172"/>
<dbReference type="PANTHER" id="PTHR38846">
    <property type="entry name" value="C3H1-TYPE DOMAIN-CONTAINING PROTEIN"/>
    <property type="match status" value="1"/>
</dbReference>
<dbReference type="STRING" id="154538.A0A1M2W172"/>
<dbReference type="PANTHER" id="PTHR38846:SF1">
    <property type="entry name" value="C3H1-TYPE DOMAIN-CONTAINING PROTEIN"/>
    <property type="match status" value="1"/>
</dbReference>
<proteinExistence type="predicted"/>
<dbReference type="Proteomes" id="UP000184267">
    <property type="component" value="Unassembled WGS sequence"/>
</dbReference>
<dbReference type="EMBL" id="MNAD01000396">
    <property type="protein sequence ID" value="OJT13543.1"/>
    <property type="molecule type" value="Genomic_DNA"/>
</dbReference>
<organism evidence="1 2">
    <name type="scientific">Trametes pubescens</name>
    <name type="common">White-rot fungus</name>
    <dbReference type="NCBI Taxonomy" id="154538"/>
    <lineage>
        <taxon>Eukaryota</taxon>
        <taxon>Fungi</taxon>
        <taxon>Dikarya</taxon>
        <taxon>Basidiomycota</taxon>
        <taxon>Agaricomycotina</taxon>
        <taxon>Agaricomycetes</taxon>
        <taxon>Polyporales</taxon>
        <taxon>Polyporaceae</taxon>
        <taxon>Trametes</taxon>
    </lineage>
</organism>
<keyword evidence="2" id="KW-1185">Reference proteome</keyword>
<dbReference type="OMA" id="YERENAH"/>
<sequence length="334" mass="38534">MAQTQTNPIRDFFAQYPDFDYDPNAPFFDEFKRMPGVLHWSQDERGAAREALRSAMVRQFNDMYGTNVDDLESWHLLCTALGMTPPPDDIKTCQRKIKATHVNIVDFIEAPLSGASIVTFKSELALSKYTKQTTKYFPRDDVNSGSLLRYLLRRIMNPPADPVKVHPIRDFFAKYPNFELNPQAPFFEEFKRMITNLNWTEKQRDAARNELRKAMVKQFNAIYGTDVKALESWQLLCSALGMKPVPKNIEACRRVRGYDLELELIEAPLLGKSVGTFDSEVELSKYTKTLKKYFPPVGNLSRHLLRRIWNPKPRHSVAELAQKAEGNVLPAQWR</sequence>
<dbReference type="OrthoDB" id="6105938at2759"/>
<evidence type="ECO:0000313" key="1">
    <source>
        <dbReference type="EMBL" id="OJT13543.1"/>
    </source>
</evidence>
<evidence type="ECO:0000313" key="2">
    <source>
        <dbReference type="Proteomes" id="UP000184267"/>
    </source>
</evidence>
<protein>
    <submittedName>
        <fullName evidence="1">Uncharacterized protein</fullName>
    </submittedName>
</protein>
<reference evidence="1 2" key="1">
    <citation type="submission" date="2016-10" db="EMBL/GenBank/DDBJ databases">
        <title>Genome sequence of the basidiomycete white-rot fungus Trametes pubescens.</title>
        <authorList>
            <person name="Makela M.R."/>
            <person name="Granchi Z."/>
            <person name="Peng M."/>
            <person name="De Vries R.P."/>
            <person name="Grigoriev I."/>
            <person name="Riley R."/>
            <person name="Hilden K."/>
        </authorList>
    </citation>
    <scope>NUCLEOTIDE SEQUENCE [LARGE SCALE GENOMIC DNA]</scope>
    <source>
        <strain evidence="1 2">FBCC735</strain>
    </source>
</reference>
<comment type="caution">
    <text evidence="1">The sequence shown here is derived from an EMBL/GenBank/DDBJ whole genome shotgun (WGS) entry which is preliminary data.</text>
</comment>